<dbReference type="AlphaFoldDB" id="A0AAE3V8H8"/>
<dbReference type="EC" id="2.5.1.3" evidence="4"/>
<dbReference type="Pfam" id="PF02581">
    <property type="entry name" value="TMP-TENI"/>
    <property type="match status" value="1"/>
</dbReference>
<evidence type="ECO:0000256" key="1">
    <source>
        <dbReference type="ARBA" id="ARBA00004948"/>
    </source>
</evidence>
<name>A0AAE3V8H8_9FIRM</name>
<dbReference type="Proteomes" id="UP001241537">
    <property type="component" value="Unassembled WGS sequence"/>
</dbReference>
<proteinExistence type="predicted"/>
<keyword evidence="4" id="KW-0808">Transferase</keyword>
<dbReference type="GO" id="GO:0005737">
    <property type="term" value="C:cytoplasm"/>
    <property type="evidence" value="ECO:0007669"/>
    <property type="project" value="TreeGrafter"/>
</dbReference>
<comment type="pathway">
    <text evidence="1">Cofactor biosynthesis; thiamine diphosphate biosynthesis.</text>
</comment>
<keyword evidence="2" id="KW-0784">Thiamine biosynthesis</keyword>
<dbReference type="GO" id="GO:0004789">
    <property type="term" value="F:thiamine-phosphate diphosphorylase activity"/>
    <property type="evidence" value="ECO:0007669"/>
    <property type="project" value="UniProtKB-EC"/>
</dbReference>
<dbReference type="SUPFAM" id="SSF51391">
    <property type="entry name" value="Thiamin phosphate synthase"/>
    <property type="match status" value="1"/>
</dbReference>
<dbReference type="RefSeq" id="WP_307252351.1">
    <property type="nucleotide sequence ID" value="NZ_JAUSTO010000002.1"/>
</dbReference>
<sequence>MERQPAADYSHIIAVTNRHSFDGAEDPELAFLTRVREVLLLRPRALVLREKDLPSSEYRALAEKILPLCTGTALILHSFPQIAAELGLGLHLPLPLLKELATAGPALLKHFHTVGTSVHSEAEARLAYMLGAGYCFAGNIFETSCKPDLPGRGTDFLRRISSAVPIPVYGIGGIDETKIPLLLKNGAAGGCMMSGLFSR</sequence>
<dbReference type="CDD" id="cd00564">
    <property type="entry name" value="TMP_TenI"/>
    <property type="match status" value="1"/>
</dbReference>
<gene>
    <name evidence="4" type="ORF">J2S20_000319</name>
</gene>
<dbReference type="InterPro" id="IPR013785">
    <property type="entry name" value="Aldolase_TIM"/>
</dbReference>
<dbReference type="PANTHER" id="PTHR20857:SF15">
    <property type="entry name" value="THIAMINE-PHOSPHATE SYNTHASE"/>
    <property type="match status" value="1"/>
</dbReference>
<dbReference type="InterPro" id="IPR036206">
    <property type="entry name" value="ThiamineP_synth_sf"/>
</dbReference>
<reference evidence="4" key="1">
    <citation type="submission" date="2023-07" db="EMBL/GenBank/DDBJ databases">
        <title>Genomic Encyclopedia of Type Strains, Phase IV (KMG-IV): sequencing the most valuable type-strain genomes for metagenomic binning, comparative biology and taxonomic classification.</title>
        <authorList>
            <person name="Goeker M."/>
        </authorList>
    </citation>
    <scope>NUCLEOTIDE SEQUENCE</scope>
    <source>
        <strain evidence="4">DSM 19659</strain>
    </source>
</reference>
<evidence type="ECO:0000259" key="3">
    <source>
        <dbReference type="Pfam" id="PF02581"/>
    </source>
</evidence>
<feature type="domain" description="Thiamine phosphate synthase/TenI" evidence="3">
    <location>
        <begin position="28"/>
        <end position="196"/>
    </location>
</feature>
<organism evidence="4 5">
    <name type="scientific">Moryella indoligenes</name>
    <dbReference type="NCBI Taxonomy" id="371674"/>
    <lineage>
        <taxon>Bacteria</taxon>
        <taxon>Bacillati</taxon>
        <taxon>Bacillota</taxon>
        <taxon>Clostridia</taxon>
        <taxon>Lachnospirales</taxon>
        <taxon>Lachnospiraceae</taxon>
        <taxon>Moryella</taxon>
    </lineage>
</organism>
<evidence type="ECO:0000313" key="5">
    <source>
        <dbReference type="Proteomes" id="UP001241537"/>
    </source>
</evidence>
<dbReference type="InterPro" id="IPR022998">
    <property type="entry name" value="ThiamineP_synth_TenI"/>
</dbReference>
<protein>
    <submittedName>
        <fullName evidence="4">Thiamine-phosphate pyrophosphorylase</fullName>
        <ecNumber evidence="4">2.5.1.3</ecNumber>
    </submittedName>
</protein>
<accession>A0AAE3V8H8</accession>
<dbReference type="PANTHER" id="PTHR20857">
    <property type="entry name" value="THIAMINE-PHOSPHATE PYROPHOSPHORYLASE"/>
    <property type="match status" value="1"/>
</dbReference>
<dbReference type="Gene3D" id="3.20.20.70">
    <property type="entry name" value="Aldolase class I"/>
    <property type="match status" value="1"/>
</dbReference>
<evidence type="ECO:0000256" key="2">
    <source>
        <dbReference type="ARBA" id="ARBA00022977"/>
    </source>
</evidence>
<dbReference type="GO" id="GO:0009228">
    <property type="term" value="P:thiamine biosynthetic process"/>
    <property type="evidence" value="ECO:0007669"/>
    <property type="project" value="UniProtKB-KW"/>
</dbReference>
<keyword evidence="5" id="KW-1185">Reference proteome</keyword>
<evidence type="ECO:0000313" key="4">
    <source>
        <dbReference type="EMBL" id="MDQ0151639.1"/>
    </source>
</evidence>
<dbReference type="EMBL" id="JAUSTO010000002">
    <property type="protein sequence ID" value="MDQ0151639.1"/>
    <property type="molecule type" value="Genomic_DNA"/>
</dbReference>
<comment type="caution">
    <text evidence="4">The sequence shown here is derived from an EMBL/GenBank/DDBJ whole genome shotgun (WGS) entry which is preliminary data.</text>
</comment>